<name>A0AA38WLA4_9ASTR</name>
<proteinExistence type="predicted"/>
<feature type="transmembrane region" description="Helical" evidence="1">
    <location>
        <begin position="417"/>
        <end position="439"/>
    </location>
</feature>
<dbReference type="AlphaFoldDB" id="A0AA38WLA4"/>
<dbReference type="PANTHER" id="PTHR33116:SF79">
    <property type="entry name" value="REVERSE TRANSCRIPTASE DOMAIN, ZINC FINGER, CCHC-TYPE-RELATED"/>
    <property type="match status" value="1"/>
</dbReference>
<keyword evidence="1" id="KW-0472">Membrane</keyword>
<accession>A0AA38WLA4</accession>
<evidence type="ECO:0000313" key="4">
    <source>
        <dbReference type="Proteomes" id="UP001172457"/>
    </source>
</evidence>
<dbReference type="Proteomes" id="UP001172457">
    <property type="component" value="Chromosome 3"/>
</dbReference>
<dbReference type="Pfam" id="PF13966">
    <property type="entry name" value="zf-RVT"/>
    <property type="match status" value="1"/>
</dbReference>
<organism evidence="3 4">
    <name type="scientific">Centaurea solstitialis</name>
    <name type="common">yellow star-thistle</name>
    <dbReference type="NCBI Taxonomy" id="347529"/>
    <lineage>
        <taxon>Eukaryota</taxon>
        <taxon>Viridiplantae</taxon>
        <taxon>Streptophyta</taxon>
        <taxon>Embryophyta</taxon>
        <taxon>Tracheophyta</taxon>
        <taxon>Spermatophyta</taxon>
        <taxon>Magnoliopsida</taxon>
        <taxon>eudicotyledons</taxon>
        <taxon>Gunneridae</taxon>
        <taxon>Pentapetalae</taxon>
        <taxon>asterids</taxon>
        <taxon>campanulids</taxon>
        <taxon>Asterales</taxon>
        <taxon>Asteraceae</taxon>
        <taxon>Carduoideae</taxon>
        <taxon>Cardueae</taxon>
        <taxon>Centaureinae</taxon>
        <taxon>Centaurea</taxon>
    </lineage>
</organism>
<keyword evidence="4" id="KW-1185">Reference proteome</keyword>
<sequence length="442" mass="50600">MKDNEKKIPWVALSKICADLENGGLGVGSLKAQNIALIAKWWWRFYTDDGGLWKAVMRAFHGPSGSLSSSFGGRKQAGLWRNICRIQMDLSKVNVPLNGLFWCVIGSNSNFSFWKDEWMHGGTLKDRFPRLFLLDSKKIVSLKTGCYLMITSSPRDVRFNGEDFLHCLMNLVNGTSYPLLVSTLVFTAMMKNGTFGVYSVSSLRRAFDDLSLKKGKSLPFCWIRELSGKVNLVVWRISHRSLTTLVNLQKRGVKLVSPICALCGSKEETEEHLFGRCSFFKNWLSEFCKWWKVSTPSPDLAQLLQWGKSLKLNGDKEKIFMGSLYVLIWSVWNQRNNKIFRSSVEINQGKLQAISFFWLKNTWRKRSHADWSTWCCDPINEVVCFVSVGCFMLSLCNLSLLLYFFVQHLVVLRLIKFLGLLSGMLALPKLPIWFSLFAVQKK</sequence>
<evidence type="ECO:0000256" key="1">
    <source>
        <dbReference type="SAM" id="Phobius"/>
    </source>
</evidence>
<keyword evidence="1" id="KW-1133">Transmembrane helix</keyword>
<comment type="caution">
    <text evidence="3">The sequence shown here is derived from an EMBL/GenBank/DDBJ whole genome shotgun (WGS) entry which is preliminary data.</text>
</comment>
<dbReference type="PANTHER" id="PTHR33116">
    <property type="entry name" value="REVERSE TRANSCRIPTASE ZINC-BINDING DOMAIN-CONTAINING PROTEIN-RELATED-RELATED"/>
    <property type="match status" value="1"/>
</dbReference>
<protein>
    <recommendedName>
        <fullName evidence="2">Reverse transcriptase zinc-binding domain-containing protein</fullName>
    </recommendedName>
</protein>
<gene>
    <name evidence="3" type="ORF">OSB04_011194</name>
</gene>
<feature type="transmembrane region" description="Helical" evidence="1">
    <location>
        <begin position="385"/>
        <end position="405"/>
    </location>
</feature>
<feature type="domain" description="Reverse transcriptase zinc-binding" evidence="2">
    <location>
        <begin position="214"/>
        <end position="281"/>
    </location>
</feature>
<dbReference type="InterPro" id="IPR026960">
    <property type="entry name" value="RVT-Znf"/>
</dbReference>
<keyword evidence="1" id="KW-0812">Transmembrane</keyword>
<dbReference type="EMBL" id="JARYMX010000003">
    <property type="protein sequence ID" value="KAJ9556580.1"/>
    <property type="molecule type" value="Genomic_DNA"/>
</dbReference>
<evidence type="ECO:0000313" key="3">
    <source>
        <dbReference type="EMBL" id="KAJ9556580.1"/>
    </source>
</evidence>
<reference evidence="3" key="1">
    <citation type="submission" date="2023-03" db="EMBL/GenBank/DDBJ databases">
        <title>Chromosome-scale reference genome and RAD-based genetic map of yellow starthistle (Centaurea solstitialis) reveal putative structural variation and QTLs associated with invader traits.</title>
        <authorList>
            <person name="Reatini B."/>
            <person name="Cang F.A."/>
            <person name="Jiang Q."/>
            <person name="Mckibben M.T.W."/>
            <person name="Barker M.S."/>
            <person name="Rieseberg L.H."/>
            <person name="Dlugosch K.M."/>
        </authorList>
    </citation>
    <scope>NUCLEOTIDE SEQUENCE</scope>
    <source>
        <strain evidence="3">CAN-66</strain>
        <tissue evidence="3">Leaf</tissue>
    </source>
</reference>
<evidence type="ECO:0000259" key="2">
    <source>
        <dbReference type="Pfam" id="PF13966"/>
    </source>
</evidence>